<evidence type="ECO:0000313" key="6">
    <source>
        <dbReference type="EMBL" id="MFC0711558.1"/>
    </source>
</evidence>
<dbReference type="NCBIfam" id="TIGR01093">
    <property type="entry name" value="aroD"/>
    <property type="match status" value="1"/>
</dbReference>
<dbReference type="InterPro" id="IPR050146">
    <property type="entry name" value="Type-I_3-dehydroquinase"/>
</dbReference>
<dbReference type="Gene3D" id="3.20.20.70">
    <property type="entry name" value="Aldolase class I"/>
    <property type="match status" value="1"/>
</dbReference>
<dbReference type="SUPFAM" id="SSF51569">
    <property type="entry name" value="Aldolase"/>
    <property type="match status" value="1"/>
</dbReference>
<dbReference type="Proteomes" id="UP001589891">
    <property type="component" value="Unassembled WGS sequence"/>
</dbReference>
<protein>
    <recommendedName>
        <fullName evidence="4">3-dehydroquinate dehydratase</fullName>
        <shortName evidence="4">3-dehydroquinase</shortName>
        <ecNumber evidence="4">4.2.1.10</ecNumber>
    </recommendedName>
    <alternativeName>
        <fullName evidence="4">Type I DHQase</fullName>
    </alternativeName>
    <alternativeName>
        <fullName evidence="4">Type I dehydroquinase</fullName>
        <shortName evidence="4">DHQ1</shortName>
    </alternativeName>
</protein>
<feature type="active site" description="Schiff-base intermediate with substrate" evidence="4">
    <location>
        <position position="211"/>
    </location>
</feature>
<comment type="subunit">
    <text evidence="4">Homodimer.</text>
</comment>
<proteinExistence type="inferred from homology"/>
<keyword evidence="5" id="KW-0732">Signal</keyword>
<keyword evidence="7" id="KW-1185">Reference proteome</keyword>
<feature type="binding site" evidence="4">
    <location>
        <position position="277"/>
    </location>
    <ligand>
        <name>3-dehydroquinate</name>
        <dbReference type="ChEBI" id="CHEBI:32364"/>
    </ligand>
</feature>
<comment type="function">
    <text evidence="4">Involved in the third step of the chorismate pathway, which leads to the biosynthesis of aromatic amino acids. Catalyzes the cis-dehydration of 3-dehydroquinate (DHQ) and introduces the first double bond of the aromatic ring to yield 3-dehydroshikimate.</text>
</comment>
<reference evidence="6 7" key="1">
    <citation type="submission" date="2024-09" db="EMBL/GenBank/DDBJ databases">
        <authorList>
            <person name="Sun Q."/>
            <person name="Mori K."/>
        </authorList>
    </citation>
    <scope>NUCLEOTIDE SEQUENCE [LARGE SCALE GENOMIC DNA]</scope>
    <source>
        <strain evidence="6 7">NCAIM B.01794</strain>
    </source>
</reference>
<dbReference type="CDD" id="cd00502">
    <property type="entry name" value="DHQase_I"/>
    <property type="match status" value="1"/>
</dbReference>
<keyword evidence="2 4" id="KW-0456">Lyase</keyword>
<gene>
    <name evidence="4 6" type="primary">aroD</name>
    <name evidence="6" type="ORF">ACFFGX_19090</name>
</gene>
<dbReference type="InterPro" id="IPR001381">
    <property type="entry name" value="DHquinase_I"/>
</dbReference>
<evidence type="ECO:0000256" key="2">
    <source>
        <dbReference type="ARBA" id="ARBA00023239"/>
    </source>
</evidence>
<dbReference type="EC" id="4.2.1.10" evidence="4"/>
<keyword evidence="4" id="KW-0028">Amino-acid biosynthesis</keyword>
<dbReference type="EMBL" id="JBHLSS010000125">
    <property type="protein sequence ID" value="MFC0711558.1"/>
    <property type="molecule type" value="Genomic_DNA"/>
</dbReference>
<evidence type="ECO:0000256" key="3">
    <source>
        <dbReference type="ARBA" id="ARBA00023270"/>
    </source>
</evidence>
<dbReference type="InterPro" id="IPR013785">
    <property type="entry name" value="Aldolase_TIM"/>
</dbReference>
<accession>A0ABV6SQV6</accession>
<feature type="active site" description="Proton donor/acceptor" evidence="4">
    <location>
        <position position="184"/>
    </location>
</feature>
<feature type="signal peptide" evidence="5">
    <location>
        <begin position="1"/>
        <end position="21"/>
    </location>
</feature>
<comment type="caution">
    <text evidence="4">Lacks conserved residue(s) required for the propagation of feature annotation.</text>
</comment>
<evidence type="ECO:0000313" key="7">
    <source>
        <dbReference type="Proteomes" id="UP001589891"/>
    </source>
</evidence>
<evidence type="ECO:0000256" key="4">
    <source>
        <dbReference type="HAMAP-Rule" id="MF_00214"/>
    </source>
</evidence>
<feature type="binding site" evidence="4">
    <location>
        <position position="123"/>
    </location>
    <ligand>
        <name>3-dehydroquinate</name>
        <dbReference type="ChEBI" id="CHEBI:32364"/>
    </ligand>
</feature>
<comment type="caution">
    <text evidence="6">The sequence shown here is derived from an EMBL/GenBank/DDBJ whole genome shotgun (WGS) entry which is preliminary data.</text>
</comment>
<feature type="binding site" evidence="4">
    <location>
        <position position="254"/>
    </location>
    <ligand>
        <name>3-dehydroquinate</name>
        <dbReference type="ChEBI" id="CHEBI:32364"/>
    </ligand>
</feature>
<sequence length="297" mass="31566">MKRRIFLLSTTALIVSQALMAGIAPTATTEQAEAVAAGKPAHSITLKNVVIGEGIPKVIVPTTGKTAAEVLVQAERIGSNKDVDIAEFRIDYLDIALDGEALAKLGPQVAKALNGKPMILTFRTKAEGGATAIADEAYGNLYSTLIKAGFADMLDVEMFRDEAVVGQIVAEAHKAGVAVVMSNHDFEKTPATEEIVARLRRQQELGADVLKIAVMPHDAGDVLKLLDATWQMRSRYTDRPLLTMSMAGVGAVSRLSGEVFGQAMTFGMIGQASAPGQIEVTELRSVLDTIHGAVKVR</sequence>
<dbReference type="GO" id="GO:0003855">
    <property type="term" value="F:3-dehydroquinate dehydratase activity"/>
    <property type="evidence" value="ECO:0007669"/>
    <property type="project" value="UniProtKB-EC"/>
</dbReference>
<feature type="binding site" evidence="4">
    <location>
        <begin position="87"/>
        <end position="89"/>
    </location>
    <ligand>
        <name>3-dehydroquinate</name>
        <dbReference type="ChEBI" id="CHEBI:32364"/>
    </ligand>
</feature>
<evidence type="ECO:0000256" key="1">
    <source>
        <dbReference type="ARBA" id="ARBA00001864"/>
    </source>
</evidence>
<dbReference type="Pfam" id="PF01487">
    <property type="entry name" value="DHquinase_I"/>
    <property type="match status" value="1"/>
</dbReference>
<dbReference type="InterPro" id="IPR018508">
    <property type="entry name" value="3-dehydroquinate_DH_AS"/>
</dbReference>
<dbReference type="RefSeq" id="WP_376948383.1">
    <property type="nucleotide sequence ID" value="NZ_CP171449.1"/>
</dbReference>
<name>A0ABV6SQV6_AZOPA</name>
<dbReference type="PROSITE" id="PS01028">
    <property type="entry name" value="DEHYDROQUINASE_I"/>
    <property type="match status" value="1"/>
</dbReference>
<dbReference type="PANTHER" id="PTHR43699:SF1">
    <property type="entry name" value="3-DEHYDROQUINATE DEHYDRATASE"/>
    <property type="match status" value="1"/>
</dbReference>
<organism evidence="6 7">
    <name type="scientific">Azorhizophilus paspali</name>
    <name type="common">Azotobacter paspali</name>
    <dbReference type="NCBI Taxonomy" id="69963"/>
    <lineage>
        <taxon>Bacteria</taxon>
        <taxon>Pseudomonadati</taxon>
        <taxon>Pseudomonadota</taxon>
        <taxon>Gammaproteobacteria</taxon>
        <taxon>Pseudomonadales</taxon>
        <taxon>Pseudomonadaceae</taxon>
        <taxon>Azorhizophilus</taxon>
    </lineage>
</organism>
<dbReference type="HAMAP" id="MF_00214">
    <property type="entry name" value="AroD"/>
    <property type="match status" value="1"/>
</dbReference>
<feature type="chain" id="PRO_5046988151" description="3-dehydroquinate dehydratase" evidence="5">
    <location>
        <begin position="22"/>
        <end position="297"/>
    </location>
</feature>
<dbReference type="PANTHER" id="PTHR43699">
    <property type="entry name" value="3-DEHYDROQUINATE DEHYDRATASE"/>
    <property type="match status" value="1"/>
</dbReference>
<evidence type="ECO:0000256" key="5">
    <source>
        <dbReference type="SAM" id="SignalP"/>
    </source>
</evidence>
<comment type="similarity">
    <text evidence="4">Belongs to the type-I 3-dehydroquinase family.</text>
</comment>
<feature type="binding site" evidence="4">
    <location>
        <position position="273"/>
    </location>
    <ligand>
        <name>3-dehydroquinate</name>
        <dbReference type="ChEBI" id="CHEBI:32364"/>
    </ligand>
</feature>
<keyword evidence="4" id="KW-0057">Aromatic amino acid biosynthesis</keyword>
<comment type="pathway">
    <text evidence="4">Metabolic intermediate biosynthesis; chorismate biosynthesis; chorismate from D-erythrose 4-phosphate and phosphoenolpyruvate: step 3/7.</text>
</comment>
<comment type="catalytic activity">
    <reaction evidence="1 4">
        <text>3-dehydroquinate = 3-dehydroshikimate + H2O</text>
        <dbReference type="Rhea" id="RHEA:21096"/>
        <dbReference type="ChEBI" id="CHEBI:15377"/>
        <dbReference type="ChEBI" id="CHEBI:16630"/>
        <dbReference type="ChEBI" id="CHEBI:32364"/>
        <dbReference type="EC" id="4.2.1.10"/>
    </reaction>
</comment>
<keyword evidence="3 4" id="KW-0704">Schiff base</keyword>